<dbReference type="SUPFAM" id="SSF49464">
    <property type="entry name" value="Carboxypeptidase regulatory domain-like"/>
    <property type="match status" value="1"/>
</dbReference>
<organism evidence="1 2">
    <name type="scientific">Algibacter marinivivus</name>
    <dbReference type="NCBI Taxonomy" id="2100723"/>
    <lineage>
        <taxon>Bacteria</taxon>
        <taxon>Pseudomonadati</taxon>
        <taxon>Bacteroidota</taxon>
        <taxon>Flavobacteriia</taxon>
        <taxon>Flavobacteriales</taxon>
        <taxon>Flavobacteriaceae</taxon>
        <taxon>Algibacter</taxon>
    </lineage>
</organism>
<sequence>MDIRSLCSNLINLSRVFISILFLLSISIHSQTINRVEVKGILLSNNNDVEAVTVFNKSSNKGTITNIEGEFKLKVAQNDVVEISALQFQTVNITIDVDIIESKQLKIQLIEEVNKLDAVTLSSGLTGNIETDISQVKTVKPMTIDMGNMNVDFEYNDDKAYDNSVVQNHFKSIINPNARQYLPDVLKIVGLLTKSKKKIKVKKDVFVGYKYEKPKDLFSVYSSNDIQEQFNIPEGKFQAFIAFIENKGIALELLEPENKIHLIEFLVKQRNQFLKLEDEKK</sequence>
<dbReference type="OrthoDB" id="1431099at2"/>
<protein>
    <recommendedName>
        <fullName evidence="3">CarboxypepD_reg-like domain-containing protein</fullName>
    </recommendedName>
</protein>
<dbReference type="AlphaFoldDB" id="A0A2U2X1Q1"/>
<name>A0A2U2X1Q1_9FLAO</name>
<proteinExistence type="predicted"/>
<evidence type="ECO:0000313" key="2">
    <source>
        <dbReference type="Proteomes" id="UP000245375"/>
    </source>
</evidence>
<evidence type="ECO:0008006" key="3">
    <source>
        <dbReference type="Google" id="ProtNLM"/>
    </source>
</evidence>
<dbReference type="InterPro" id="IPR008969">
    <property type="entry name" value="CarboxyPept-like_regulatory"/>
</dbReference>
<accession>A0A2U2X1Q1</accession>
<keyword evidence="2" id="KW-1185">Reference proteome</keyword>
<reference evidence="1" key="2">
    <citation type="submission" date="2018-05" db="EMBL/GenBank/DDBJ databases">
        <authorList>
            <person name="Lanie J.A."/>
            <person name="Ng W.-L."/>
            <person name="Kazmierczak K.M."/>
            <person name="Andrzejewski T.M."/>
            <person name="Davidsen T.M."/>
            <person name="Wayne K.J."/>
            <person name="Tettelin H."/>
            <person name="Glass J.I."/>
            <person name="Rusch D."/>
            <person name="Podicherti R."/>
            <person name="Tsui H.-C.T."/>
            <person name="Winkler M.E."/>
        </authorList>
    </citation>
    <scope>NUCLEOTIDE SEQUENCE [LARGE SCALE GENOMIC DNA]</scope>
    <source>
        <strain evidence="1">ZY111</strain>
    </source>
</reference>
<evidence type="ECO:0000313" key="1">
    <source>
        <dbReference type="EMBL" id="PWH81708.1"/>
    </source>
</evidence>
<gene>
    <name evidence="1" type="ORF">DIS18_13585</name>
</gene>
<reference evidence="1" key="1">
    <citation type="submission" date="2018-05" db="EMBL/GenBank/DDBJ databases">
        <title>Algibacter marinivivus sp. nov., isolated from sample around a algae.</title>
        <authorList>
            <person name="Zhong X."/>
        </authorList>
    </citation>
    <scope>NUCLEOTIDE SEQUENCE [LARGE SCALE GENOMIC DNA]</scope>
    <source>
        <strain evidence="1">ZY111</strain>
    </source>
</reference>
<dbReference type="Pfam" id="PF13715">
    <property type="entry name" value="CarbopepD_reg_2"/>
    <property type="match status" value="1"/>
</dbReference>
<comment type="caution">
    <text evidence="1">The sequence shown here is derived from an EMBL/GenBank/DDBJ whole genome shotgun (WGS) entry which is preliminary data.</text>
</comment>
<dbReference type="EMBL" id="QFRI01000004">
    <property type="protein sequence ID" value="PWH81708.1"/>
    <property type="molecule type" value="Genomic_DNA"/>
</dbReference>
<dbReference type="Proteomes" id="UP000245375">
    <property type="component" value="Unassembled WGS sequence"/>
</dbReference>